<dbReference type="EMBL" id="BLJE01000006">
    <property type="protein sequence ID" value="GFE66869.1"/>
    <property type="molecule type" value="Genomic_DNA"/>
</dbReference>
<reference evidence="5 6" key="1">
    <citation type="submission" date="2019-12" db="EMBL/GenBank/DDBJ databases">
        <title>Litoreibacter badius sp. nov., a novel bacteriochlorophyll a-containing bacterium in the genus Litoreibacter.</title>
        <authorList>
            <person name="Kanamuro M."/>
            <person name="Takabe Y."/>
            <person name="Mori K."/>
            <person name="Takaichi S."/>
            <person name="Hanada S."/>
        </authorList>
    </citation>
    <scope>NUCLEOTIDE SEQUENCE [LARGE SCALE GENOMIC DNA]</scope>
    <source>
        <strain evidence="5 6">K6</strain>
    </source>
</reference>
<dbReference type="GO" id="GO:0003677">
    <property type="term" value="F:DNA binding"/>
    <property type="evidence" value="ECO:0007669"/>
    <property type="project" value="UniProtKB-KW"/>
</dbReference>
<dbReference type="OrthoDB" id="9803630at2"/>
<dbReference type="GO" id="GO:0006355">
    <property type="term" value="P:regulation of DNA-templated transcription"/>
    <property type="evidence" value="ECO:0007669"/>
    <property type="project" value="InterPro"/>
</dbReference>
<evidence type="ECO:0000259" key="4">
    <source>
        <dbReference type="PROSITE" id="PS50043"/>
    </source>
</evidence>
<name>A0A6N6JN05_9RHOB</name>
<dbReference type="InterPro" id="IPR036388">
    <property type="entry name" value="WH-like_DNA-bd_sf"/>
</dbReference>
<sequence length="248" mass="28331">MSLDKKFYDFINICQQSNDVRDVWMGLVDFLFCRGMKMVSYHHYDPQLAGDATMIYAEGFPKDWVNTYIAQKLYRIDPIPGLAATRSSPFRWSEIRKLTKLLEDEDKYMKDLEAAELGDGLAMRVFGPSQRTGYVGIGFGSDVRSTPSALDILEFQCAAQIAHLRYCEITTEEREERPTLSAREREILQWIARGKSNSVIAEILDLSPHTVDTMLRRIFEKLEVSDRTTAAIRGLGAGLLNYERLGRD</sequence>
<evidence type="ECO:0000313" key="5">
    <source>
        <dbReference type="EMBL" id="GFE66869.1"/>
    </source>
</evidence>
<dbReference type="InterPro" id="IPR005143">
    <property type="entry name" value="TF_LuxR_autoind-bd_dom"/>
</dbReference>
<dbReference type="Gene3D" id="3.30.450.80">
    <property type="entry name" value="Transcription factor LuxR-like, autoinducer-binding domain"/>
    <property type="match status" value="1"/>
</dbReference>
<proteinExistence type="predicted"/>
<dbReference type="InterPro" id="IPR016032">
    <property type="entry name" value="Sig_transdc_resp-reg_C-effctor"/>
</dbReference>
<dbReference type="InterPro" id="IPR000792">
    <property type="entry name" value="Tscrpt_reg_LuxR_C"/>
</dbReference>
<dbReference type="Pfam" id="PF00196">
    <property type="entry name" value="GerE"/>
    <property type="match status" value="1"/>
</dbReference>
<evidence type="ECO:0000256" key="3">
    <source>
        <dbReference type="ARBA" id="ARBA00023163"/>
    </source>
</evidence>
<gene>
    <name evidence="5" type="ORF">KIN_39430</name>
</gene>
<protein>
    <submittedName>
        <fullName evidence="5">LuxR family transcriptional regulator</fullName>
    </submittedName>
</protein>
<dbReference type="SUPFAM" id="SSF75516">
    <property type="entry name" value="Pheromone-binding domain of LuxR-like quorum-sensing transcription factors"/>
    <property type="match status" value="1"/>
</dbReference>
<dbReference type="Pfam" id="PF03472">
    <property type="entry name" value="Autoind_bind"/>
    <property type="match status" value="1"/>
</dbReference>
<comment type="caution">
    <text evidence="5">The sequence shown here is derived from an EMBL/GenBank/DDBJ whole genome shotgun (WGS) entry which is preliminary data.</text>
</comment>
<evidence type="ECO:0000313" key="6">
    <source>
        <dbReference type="Proteomes" id="UP000436822"/>
    </source>
</evidence>
<dbReference type="SMART" id="SM00421">
    <property type="entry name" value="HTH_LUXR"/>
    <property type="match status" value="1"/>
</dbReference>
<dbReference type="InterPro" id="IPR036693">
    <property type="entry name" value="TF_LuxR_autoind-bd_dom_sf"/>
</dbReference>
<dbReference type="PRINTS" id="PR00038">
    <property type="entry name" value="HTHLUXR"/>
</dbReference>
<dbReference type="Proteomes" id="UP000436822">
    <property type="component" value="Unassembled WGS sequence"/>
</dbReference>
<dbReference type="CDD" id="cd06170">
    <property type="entry name" value="LuxR_C_like"/>
    <property type="match status" value="1"/>
</dbReference>
<dbReference type="Gene3D" id="1.10.10.10">
    <property type="entry name" value="Winged helix-like DNA-binding domain superfamily/Winged helix DNA-binding domain"/>
    <property type="match status" value="1"/>
</dbReference>
<keyword evidence="6" id="KW-1185">Reference proteome</keyword>
<keyword evidence="3" id="KW-0804">Transcription</keyword>
<dbReference type="PANTHER" id="PTHR44688:SF16">
    <property type="entry name" value="DNA-BINDING TRANSCRIPTIONAL ACTIVATOR DEVR_DOSR"/>
    <property type="match status" value="1"/>
</dbReference>
<organism evidence="5 6">
    <name type="scientific">Litoreibacter roseus</name>
    <dbReference type="NCBI Taxonomy" id="2601869"/>
    <lineage>
        <taxon>Bacteria</taxon>
        <taxon>Pseudomonadati</taxon>
        <taxon>Pseudomonadota</taxon>
        <taxon>Alphaproteobacteria</taxon>
        <taxon>Rhodobacterales</taxon>
        <taxon>Roseobacteraceae</taxon>
        <taxon>Litoreibacter</taxon>
    </lineage>
</organism>
<evidence type="ECO:0000256" key="1">
    <source>
        <dbReference type="ARBA" id="ARBA00023015"/>
    </source>
</evidence>
<evidence type="ECO:0000256" key="2">
    <source>
        <dbReference type="ARBA" id="ARBA00023125"/>
    </source>
</evidence>
<accession>A0A6N6JN05</accession>
<feature type="domain" description="HTH luxR-type" evidence="4">
    <location>
        <begin position="173"/>
        <end position="238"/>
    </location>
</feature>
<dbReference type="PROSITE" id="PS00622">
    <property type="entry name" value="HTH_LUXR_1"/>
    <property type="match status" value="1"/>
</dbReference>
<dbReference type="SUPFAM" id="SSF46894">
    <property type="entry name" value="C-terminal effector domain of the bipartite response regulators"/>
    <property type="match status" value="1"/>
</dbReference>
<dbReference type="PROSITE" id="PS50043">
    <property type="entry name" value="HTH_LUXR_2"/>
    <property type="match status" value="1"/>
</dbReference>
<keyword evidence="1" id="KW-0805">Transcription regulation</keyword>
<dbReference type="AlphaFoldDB" id="A0A6N6JN05"/>
<keyword evidence="2" id="KW-0238">DNA-binding</keyword>
<dbReference type="PANTHER" id="PTHR44688">
    <property type="entry name" value="DNA-BINDING TRANSCRIPTIONAL ACTIVATOR DEVR_DOSR"/>
    <property type="match status" value="1"/>
</dbReference>